<dbReference type="GO" id="GO:0008803">
    <property type="term" value="F:bis(5'-nucleosyl)-tetraphosphatase (symmetrical) activity"/>
    <property type="evidence" value="ECO:0007669"/>
    <property type="project" value="TreeGrafter"/>
</dbReference>
<organism evidence="1 2">
    <name type="scientific">Algimonas arctica</name>
    <dbReference type="NCBI Taxonomy" id="1479486"/>
    <lineage>
        <taxon>Bacteria</taxon>
        <taxon>Pseudomonadati</taxon>
        <taxon>Pseudomonadota</taxon>
        <taxon>Alphaproteobacteria</taxon>
        <taxon>Maricaulales</taxon>
        <taxon>Robiginitomaculaceae</taxon>
        <taxon>Algimonas</taxon>
    </lineage>
</organism>
<comment type="caution">
    <text evidence="1">The sequence shown here is derived from an EMBL/GenBank/DDBJ whole genome shotgun (WGS) entry which is preliminary data.</text>
</comment>
<evidence type="ECO:0000313" key="2">
    <source>
        <dbReference type="Proteomes" id="UP000634004"/>
    </source>
</evidence>
<dbReference type="Gene3D" id="3.60.21.10">
    <property type="match status" value="1"/>
</dbReference>
<dbReference type="InterPro" id="IPR029052">
    <property type="entry name" value="Metallo-depent_PP-like"/>
</dbReference>
<dbReference type="InterPro" id="IPR050126">
    <property type="entry name" value="Ap4A_hydrolase"/>
</dbReference>
<name>A0A8J3CMC8_9PROT</name>
<evidence type="ECO:0000313" key="1">
    <source>
        <dbReference type="EMBL" id="GHA85320.1"/>
    </source>
</evidence>
<dbReference type="Proteomes" id="UP000634004">
    <property type="component" value="Unassembled WGS sequence"/>
</dbReference>
<proteinExistence type="predicted"/>
<dbReference type="EMBL" id="BMZH01000002">
    <property type="protein sequence ID" value="GHA85320.1"/>
    <property type="molecule type" value="Genomic_DNA"/>
</dbReference>
<reference evidence="1" key="1">
    <citation type="journal article" date="2014" name="Int. J. Syst. Evol. Microbiol.">
        <title>Complete genome sequence of Corynebacterium casei LMG S-19264T (=DSM 44701T), isolated from a smear-ripened cheese.</title>
        <authorList>
            <consortium name="US DOE Joint Genome Institute (JGI-PGF)"/>
            <person name="Walter F."/>
            <person name="Albersmeier A."/>
            <person name="Kalinowski J."/>
            <person name="Ruckert C."/>
        </authorList>
    </citation>
    <scope>NUCLEOTIDE SEQUENCE</scope>
    <source>
        <strain evidence="1">KCTC 32513</strain>
    </source>
</reference>
<dbReference type="PANTHER" id="PTHR42850">
    <property type="entry name" value="METALLOPHOSPHOESTERASE"/>
    <property type="match status" value="1"/>
</dbReference>
<evidence type="ECO:0008006" key="3">
    <source>
        <dbReference type="Google" id="ProtNLM"/>
    </source>
</evidence>
<dbReference type="AlphaFoldDB" id="A0A8J3CMC8"/>
<accession>A0A8J3CMC8</accession>
<reference evidence="1" key="2">
    <citation type="submission" date="2020-09" db="EMBL/GenBank/DDBJ databases">
        <authorList>
            <person name="Sun Q."/>
            <person name="Kim S."/>
        </authorList>
    </citation>
    <scope>NUCLEOTIDE SEQUENCE</scope>
    <source>
        <strain evidence="1">KCTC 32513</strain>
    </source>
</reference>
<dbReference type="PANTHER" id="PTHR42850:SF4">
    <property type="entry name" value="ZINC-DEPENDENT ENDOPOLYPHOSPHATASE"/>
    <property type="match status" value="1"/>
</dbReference>
<dbReference type="GO" id="GO:0110154">
    <property type="term" value="P:RNA decapping"/>
    <property type="evidence" value="ECO:0007669"/>
    <property type="project" value="TreeGrafter"/>
</dbReference>
<gene>
    <name evidence="1" type="ORF">GCM10009069_05570</name>
</gene>
<keyword evidence="2" id="KW-1185">Reference proteome</keyword>
<dbReference type="GO" id="GO:0005737">
    <property type="term" value="C:cytoplasm"/>
    <property type="evidence" value="ECO:0007669"/>
    <property type="project" value="TreeGrafter"/>
</dbReference>
<protein>
    <recommendedName>
        <fullName evidence="3">Serine/threonine protein phosphatase</fullName>
    </recommendedName>
</protein>
<dbReference type="SUPFAM" id="SSF56300">
    <property type="entry name" value="Metallo-dependent phosphatases"/>
    <property type="match status" value="1"/>
</dbReference>
<sequence length="163" mass="18781">MGNHEEVFLDVLNGSLRAMIRWFDWGGRDTARSYGVDNLGLLPIDPEQVLFRLQELVPKLHVDFLSEFQPYHSFGDYVVVHAGLRPRVSLEDQSNKDLRWIREKFLSYRGEFPRKVIHGHTIVDQAENRPNRIAVDTGVYIENGALTAAFLIEDKVEFLTEPS</sequence>
<dbReference type="GO" id="GO:0016791">
    <property type="term" value="F:phosphatase activity"/>
    <property type="evidence" value="ECO:0007669"/>
    <property type="project" value="TreeGrafter"/>
</dbReference>